<dbReference type="Proteomes" id="UP000094936">
    <property type="component" value="Unassembled WGS sequence"/>
</dbReference>
<dbReference type="AlphaFoldDB" id="A0A1C3EAQ5"/>
<dbReference type="RefSeq" id="WP_068905211.1">
    <property type="nucleotide sequence ID" value="NZ_JBHUIF010000012.1"/>
</dbReference>
<dbReference type="STRING" id="1080227.A8L45_20430"/>
<evidence type="ECO:0000313" key="2">
    <source>
        <dbReference type="EMBL" id="ODA30299.1"/>
    </source>
</evidence>
<dbReference type="Gene3D" id="3.10.180.10">
    <property type="entry name" value="2,3-Dihydroxybiphenyl 1,2-Dioxygenase, domain 1"/>
    <property type="match status" value="1"/>
</dbReference>
<comment type="caution">
    <text evidence="2">The sequence shown here is derived from an EMBL/GenBank/DDBJ whole genome shotgun (WGS) entry which is preliminary data.</text>
</comment>
<dbReference type="InterPro" id="IPR037523">
    <property type="entry name" value="VOC_core"/>
</dbReference>
<dbReference type="InterPro" id="IPR029068">
    <property type="entry name" value="Glyas_Bleomycin-R_OHBP_Dase"/>
</dbReference>
<dbReference type="CDD" id="cd07262">
    <property type="entry name" value="VOC_like"/>
    <property type="match status" value="1"/>
</dbReference>
<evidence type="ECO:0000313" key="3">
    <source>
        <dbReference type="Proteomes" id="UP000094936"/>
    </source>
</evidence>
<dbReference type="GO" id="GO:0016829">
    <property type="term" value="F:lyase activity"/>
    <property type="evidence" value="ECO:0007669"/>
    <property type="project" value="UniProtKB-KW"/>
</dbReference>
<reference evidence="2 3" key="1">
    <citation type="submission" date="2016-05" db="EMBL/GenBank/DDBJ databases">
        <title>Genomic Taxonomy of the Vibrionaceae.</title>
        <authorList>
            <person name="Gomez-Gil B."/>
            <person name="Enciso-Ibarra J."/>
        </authorList>
    </citation>
    <scope>NUCLEOTIDE SEQUENCE [LARGE SCALE GENOMIC DNA]</scope>
    <source>
        <strain evidence="2 3">CAIM 1920</strain>
    </source>
</reference>
<feature type="domain" description="VOC" evidence="1">
    <location>
        <begin position="1"/>
        <end position="119"/>
    </location>
</feature>
<dbReference type="PROSITE" id="PS51819">
    <property type="entry name" value="VOC"/>
    <property type="match status" value="1"/>
</dbReference>
<proteinExistence type="predicted"/>
<name>A0A1C3EAQ5_9GAMM</name>
<accession>A0A1C3EAQ5</accession>
<dbReference type="EMBL" id="LYBM01000054">
    <property type="protein sequence ID" value="ODA30299.1"/>
    <property type="molecule type" value="Genomic_DNA"/>
</dbReference>
<keyword evidence="3" id="KW-1185">Reference proteome</keyword>
<keyword evidence="2" id="KW-0456">Lyase</keyword>
<sequence length="120" mass="13167">MIDHFEIKVTAFEECREFYKITLEPLGIELKWSDEAAAGFGFSSEANVRFLIEQGVSKSTCHIAFSASNKLQVAAFHEAGLSGGGLCNGKPGLREHYAPNYYAAFLIDPDGNNVESVVYL</sequence>
<organism evidence="2 3">
    <name type="scientific">Veronia pacifica</name>
    <dbReference type="NCBI Taxonomy" id="1080227"/>
    <lineage>
        <taxon>Bacteria</taxon>
        <taxon>Pseudomonadati</taxon>
        <taxon>Pseudomonadota</taxon>
        <taxon>Gammaproteobacteria</taxon>
        <taxon>Vibrionales</taxon>
        <taxon>Vibrionaceae</taxon>
        <taxon>Veronia</taxon>
    </lineage>
</organism>
<dbReference type="PANTHER" id="PTHR35006:SF2">
    <property type="entry name" value="GLYOXALASE FAMILY PROTEIN (AFU_ORTHOLOGUE AFUA_5G14830)"/>
    <property type="match status" value="1"/>
</dbReference>
<gene>
    <name evidence="2" type="ORF">A8L45_20430</name>
</gene>
<protein>
    <submittedName>
        <fullName evidence="2">Lactoylglutathione lyase</fullName>
    </submittedName>
</protein>
<dbReference type="SUPFAM" id="SSF54593">
    <property type="entry name" value="Glyoxalase/Bleomycin resistance protein/Dihydroxybiphenyl dioxygenase"/>
    <property type="match status" value="1"/>
</dbReference>
<dbReference type="OrthoDB" id="9800438at2"/>
<evidence type="ECO:0000259" key="1">
    <source>
        <dbReference type="PROSITE" id="PS51819"/>
    </source>
</evidence>
<dbReference type="PANTHER" id="PTHR35006">
    <property type="entry name" value="GLYOXALASE FAMILY PROTEIN (AFU_ORTHOLOGUE AFUA_5G14830)"/>
    <property type="match status" value="1"/>
</dbReference>